<evidence type="ECO:0000256" key="6">
    <source>
        <dbReference type="SAM" id="MobiDB-lite"/>
    </source>
</evidence>
<name>A0A165VNX5_9AGAM</name>
<dbReference type="STRING" id="1314782.A0A165VNX5"/>
<dbReference type="EMBL" id="KV425553">
    <property type="protein sequence ID" value="KZT29958.1"/>
    <property type="molecule type" value="Genomic_DNA"/>
</dbReference>
<keyword evidence="5" id="KW-0539">Nucleus</keyword>
<dbReference type="GO" id="GO:0034715">
    <property type="term" value="C:pICln-Sm protein complex"/>
    <property type="evidence" value="ECO:0007669"/>
    <property type="project" value="InterPro"/>
</dbReference>
<evidence type="ECO:0000256" key="4">
    <source>
        <dbReference type="ARBA" id="ARBA00022490"/>
    </source>
</evidence>
<dbReference type="AlphaFoldDB" id="A0A165VNX5"/>
<dbReference type="PRINTS" id="PR01348">
    <property type="entry name" value="ICLNCHANNEL"/>
</dbReference>
<sequence length="250" mass="26983">MQFCSFPHLPAMPPITPITAVPIFISPEQHKTLVESTPASFSDIPPVLRHQEENVLVKLDPALDGFTRENDARGTLYVIESLLVFMNVSGRGFQVEYPAITLHAISRAGEGPSIYCQLDEAAAQVNGEGAEGGDEVADMRELNIIPQNESALEPIFEALSLCASLHPDENDDMDDDDDAFIDASEGNFEVFTGGEGEELSEVGRAALEHLESIIYDPHKLMQDQGGAEATEDAEESGDDSGMFGALMSPS</sequence>
<evidence type="ECO:0008006" key="9">
    <source>
        <dbReference type="Google" id="ProtNLM"/>
    </source>
</evidence>
<evidence type="ECO:0000313" key="7">
    <source>
        <dbReference type="EMBL" id="KZT29958.1"/>
    </source>
</evidence>
<dbReference type="GO" id="GO:0045292">
    <property type="term" value="P:mRNA cis splicing, via spliceosome"/>
    <property type="evidence" value="ECO:0007669"/>
    <property type="project" value="TreeGrafter"/>
</dbReference>
<dbReference type="PANTHER" id="PTHR21399">
    <property type="entry name" value="CHLORIDE CONDUCTANCE REGULATORY PROTEIN ICLN"/>
    <property type="match status" value="1"/>
</dbReference>
<protein>
    <recommendedName>
        <fullName evidence="9">Regulator of volume decrease after cellular swelling-domain-containing protein</fullName>
    </recommendedName>
</protein>
<dbReference type="InterPro" id="IPR003521">
    <property type="entry name" value="ICln"/>
</dbReference>
<dbReference type="GO" id="GO:0005886">
    <property type="term" value="C:plasma membrane"/>
    <property type="evidence" value="ECO:0007669"/>
    <property type="project" value="InterPro"/>
</dbReference>
<feature type="region of interest" description="Disordered" evidence="6">
    <location>
        <begin position="218"/>
        <end position="250"/>
    </location>
</feature>
<proteinExistence type="inferred from homology"/>
<comment type="subcellular location">
    <subcellularLocation>
        <location evidence="2">Cytoplasm</location>
    </subcellularLocation>
    <subcellularLocation>
        <location evidence="1">Nucleus</location>
    </subcellularLocation>
</comment>
<dbReference type="GO" id="GO:0005681">
    <property type="term" value="C:spliceosomal complex"/>
    <property type="evidence" value="ECO:0007669"/>
    <property type="project" value="TreeGrafter"/>
</dbReference>
<keyword evidence="8" id="KW-1185">Reference proteome</keyword>
<dbReference type="InParanoid" id="A0A165VNX5"/>
<dbReference type="GO" id="GO:0006884">
    <property type="term" value="P:cell volume homeostasis"/>
    <property type="evidence" value="ECO:0007669"/>
    <property type="project" value="InterPro"/>
</dbReference>
<evidence type="ECO:0000256" key="1">
    <source>
        <dbReference type="ARBA" id="ARBA00004123"/>
    </source>
</evidence>
<dbReference type="GO" id="GO:0005829">
    <property type="term" value="C:cytosol"/>
    <property type="evidence" value="ECO:0007669"/>
    <property type="project" value="InterPro"/>
</dbReference>
<keyword evidence="4" id="KW-0963">Cytoplasm</keyword>
<dbReference type="PANTHER" id="PTHR21399:SF0">
    <property type="entry name" value="METHYLOSOME SUBUNIT PICLN"/>
    <property type="match status" value="1"/>
</dbReference>
<accession>A0A165VNX5</accession>
<dbReference type="Gene3D" id="2.30.29.30">
    <property type="entry name" value="Pleckstrin-homology domain (PH domain)/Phosphotyrosine-binding domain (PTB)"/>
    <property type="match status" value="1"/>
</dbReference>
<evidence type="ECO:0000256" key="5">
    <source>
        <dbReference type="ARBA" id="ARBA00023242"/>
    </source>
</evidence>
<dbReference type="GO" id="GO:0034709">
    <property type="term" value="C:methylosome"/>
    <property type="evidence" value="ECO:0007669"/>
    <property type="project" value="InterPro"/>
</dbReference>
<dbReference type="InterPro" id="IPR039924">
    <property type="entry name" value="ICln/Lot5/Saf5"/>
</dbReference>
<dbReference type="Proteomes" id="UP000076761">
    <property type="component" value="Unassembled WGS sequence"/>
</dbReference>
<dbReference type="InterPro" id="IPR011993">
    <property type="entry name" value="PH-like_dom_sf"/>
</dbReference>
<evidence type="ECO:0000256" key="2">
    <source>
        <dbReference type="ARBA" id="ARBA00004496"/>
    </source>
</evidence>
<feature type="compositionally biased region" description="Acidic residues" evidence="6">
    <location>
        <begin position="229"/>
        <end position="238"/>
    </location>
</feature>
<comment type="similarity">
    <text evidence="3">Belongs to the pICln (TC 1.A.47) family.</text>
</comment>
<evidence type="ECO:0000256" key="3">
    <source>
        <dbReference type="ARBA" id="ARBA00007054"/>
    </source>
</evidence>
<dbReference type="GO" id="GO:0000387">
    <property type="term" value="P:spliceosomal snRNP assembly"/>
    <property type="evidence" value="ECO:0007669"/>
    <property type="project" value="InterPro"/>
</dbReference>
<dbReference type="OrthoDB" id="19714at2759"/>
<dbReference type="GO" id="GO:0006821">
    <property type="term" value="P:chloride transport"/>
    <property type="evidence" value="ECO:0007669"/>
    <property type="project" value="InterPro"/>
</dbReference>
<reference evidence="7 8" key="1">
    <citation type="journal article" date="2016" name="Mol. Biol. Evol.">
        <title>Comparative Genomics of Early-Diverging Mushroom-Forming Fungi Provides Insights into the Origins of Lignocellulose Decay Capabilities.</title>
        <authorList>
            <person name="Nagy L.G."/>
            <person name="Riley R."/>
            <person name="Tritt A."/>
            <person name="Adam C."/>
            <person name="Daum C."/>
            <person name="Floudas D."/>
            <person name="Sun H."/>
            <person name="Yadav J.S."/>
            <person name="Pangilinan J."/>
            <person name="Larsson K.H."/>
            <person name="Matsuura K."/>
            <person name="Barry K."/>
            <person name="Labutti K."/>
            <person name="Kuo R."/>
            <person name="Ohm R.A."/>
            <person name="Bhattacharya S.S."/>
            <person name="Shirouzu T."/>
            <person name="Yoshinaga Y."/>
            <person name="Martin F.M."/>
            <person name="Grigoriev I.V."/>
            <person name="Hibbett D.S."/>
        </authorList>
    </citation>
    <scope>NUCLEOTIDE SEQUENCE [LARGE SCALE GENOMIC DNA]</scope>
    <source>
        <strain evidence="7 8">HHB14362 ss-1</strain>
    </source>
</reference>
<evidence type="ECO:0000313" key="8">
    <source>
        <dbReference type="Proteomes" id="UP000076761"/>
    </source>
</evidence>
<dbReference type="Pfam" id="PF03517">
    <property type="entry name" value="Voldacs"/>
    <property type="match status" value="1"/>
</dbReference>
<gene>
    <name evidence="7" type="ORF">NEOLEDRAFT_489022</name>
</gene>
<organism evidence="7 8">
    <name type="scientific">Neolentinus lepideus HHB14362 ss-1</name>
    <dbReference type="NCBI Taxonomy" id="1314782"/>
    <lineage>
        <taxon>Eukaryota</taxon>
        <taxon>Fungi</taxon>
        <taxon>Dikarya</taxon>
        <taxon>Basidiomycota</taxon>
        <taxon>Agaricomycotina</taxon>
        <taxon>Agaricomycetes</taxon>
        <taxon>Gloeophyllales</taxon>
        <taxon>Gloeophyllaceae</taxon>
        <taxon>Neolentinus</taxon>
    </lineage>
</organism>